<dbReference type="KEGG" id="fls:GLV81_14765"/>
<proteinExistence type="predicted"/>
<evidence type="ECO:0000313" key="2">
    <source>
        <dbReference type="EMBL" id="QGW29201.1"/>
    </source>
</evidence>
<name>A0A6I6H438_9BACT</name>
<evidence type="ECO:0000256" key="1">
    <source>
        <dbReference type="SAM" id="SignalP"/>
    </source>
</evidence>
<reference evidence="2 3" key="1">
    <citation type="submission" date="2019-11" db="EMBL/GenBank/DDBJ databases">
        <authorList>
            <person name="Im W.T."/>
        </authorList>
    </citation>
    <scope>NUCLEOTIDE SEQUENCE [LARGE SCALE GENOMIC DNA]</scope>
    <source>
        <strain evidence="2 3">SB-02</strain>
    </source>
</reference>
<dbReference type="EMBL" id="CP046566">
    <property type="protein sequence ID" value="QGW29201.1"/>
    <property type="molecule type" value="Genomic_DNA"/>
</dbReference>
<sequence length="175" mass="19526">MMRIRMLLLLSVVFTQVFAQQYSTAAGIRLGGDIGLTLQQQVAKNITVEALLQQRILHRQTTGTLLLEKHFPLAGKGFNLYAGAGPHIGHWGRRNPEANSNNQLLYGATVIAGLEIKLGKLLLSADYKPAVNIKGGWQTFDSQTGLSARYIFIKKARPAKKQRQPIHWPWQQKQA</sequence>
<dbReference type="Proteomes" id="UP000426027">
    <property type="component" value="Chromosome"/>
</dbReference>
<keyword evidence="1" id="KW-0732">Signal</keyword>
<protein>
    <recommendedName>
        <fullName evidence="4">Porin family protein</fullName>
    </recommendedName>
</protein>
<feature type="chain" id="PRO_5026027712" description="Porin family protein" evidence="1">
    <location>
        <begin position="20"/>
        <end position="175"/>
    </location>
</feature>
<accession>A0A6I6H438</accession>
<dbReference type="InterPro" id="IPR011250">
    <property type="entry name" value="OMP/PagP_B-barrel"/>
</dbReference>
<evidence type="ECO:0000313" key="3">
    <source>
        <dbReference type="Proteomes" id="UP000426027"/>
    </source>
</evidence>
<evidence type="ECO:0008006" key="4">
    <source>
        <dbReference type="Google" id="ProtNLM"/>
    </source>
</evidence>
<dbReference type="SUPFAM" id="SSF56925">
    <property type="entry name" value="OMPA-like"/>
    <property type="match status" value="1"/>
</dbReference>
<keyword evidence="3" id="KW-1185">Reference proteome</keyword>
<dbReference type="AlphaFoldDB" id="A0A6I6H438"/>
<organism evidence="2 3">
    <name type="scientific">Phnomibacter ginsenosidimutans</name>
    <dbReference type="NCBI Taxonomy" id="2676868"/>
    <lineage>
        <taxon>Bacteria</taxon>
        <taxon>Pseudomonadati</taxon>
        <taxon>Bacteroidota</taxon>
        <taxon>Chitinophagia</taxon>
        <taxon>Chitinophagales</taxon>
        <taxon>Chitinophagaceae</taxon>
        <taxon>Phnomibacter</taxon>
    </lineage>
</organism>
<gene>
    <name evidence="2" type="ORF">GLV81_14765</name>
</gene>
<feature type="signal peptide" evidence="1">
    <location>
        <begin position="1"/>
        <end position="19"/>
    </location>
</feature>
<dbReference type="RefSeq" id="WP_157479554.1">
    <property type="nucleotide sequence ID" value="NZ_CP046566.1"/>
</dbReference>